<keyword evidence="7" id="KW-0539">Nucleus</keyword>
<dbReference type="InterPro" id="IPR041562">
    <property type="entry name" value="MCM_lid"/>
</dbReference>
<dbReference type="InterPro" id="IPR031327">
    <property type="entry name" value="MCM"/>
</dbReference>
<keyword evidence="7" id="KW-0378">Hydrolase</keyword>
<dbReference type="SUPFAM" id="SSF50249">
    <property type="entry name" value="Nucleic acid-binding proteins"/>
    <property type="match status" value="1"/>
</dbReference>
<dbReference type="GO" id="GO:0006271">
    <property type="term" value="P:DNA strand elongation involved in DNA replication"/>
    <property type="evidence" value="ECO:0007669"/>
    <property type="project" value="TreeGrafter"/>
</dbReference>
<evidence type="ECO:0000259" key="9">
    <source>
        <dbReference type="PROSITE" id="PS50051"/>
    </source>
</evidence>
<dbReference type="Pfam" id="PF17207">
    <property type="entry name" value="MCM_OB"/>
    <property type="match status" value="1"/>
</dbReference>
<name>A0A7S2VUC0_9APIC</name>
<dbReference type="GO" id="GO:0000727">
    <property type="term" value="P:double-strand break repair via break-induced replication"/>
    <property type="evidence" value="ECO:0007669"/>
    <property type="project" value="TreeGrafter"/>
</dbReference>
<dbReference type="InterPro" id="IPR001208">
    <property type="entry name" value="MCM_dom"/>
</dbReference>
<dbReference type="GO" id="GO:0005524">
    <property type="term" value="F:ATP binding"/>
    <property type="evidence" value="ECO:0007669"/>
    <property type="project" value="UniProtKB-UniRule"/>
</dbReference>
<evidence type="ECO:0000256" key="2">
    <source>
        <dbReference type="ARBA" id="ARBA00022705"/>
    </source>
</evidence>
<dbReference type="SMART" id="SM00350">
    <property type="entry name" value="MCM"/>
    <property type="match status" value="1"/>
</dbReference>
<evidence type="ECO:0000256" key="7">
    <source>
        <dbReference type="RuleBase" id="RU368062"/>
    </source>
</evidence>
<organism evidence="10">
    <name type="scientific">Lankesteria abbotti</name>
    <dbReference type="NCBI Taxonomy" id="340204"/>
    <lineage>
        <taxon>Eukaryota</taxon>
        <taxon>Sar</taxon>
        <taxon>Alveolata</taxon>
        <taxon>Apicomplexa</taxon>
        <taxon>Conoidasida</taxon>
        <taxon>Gregarinasina</taxon>
        <taxon>Eugregarinorida</taxon>
        <taxon>Lecudinidae</taxon>
        <taxon>Lankesteria</taxon>
    </lineage>
</organism>
<dbReference type="GO" id="GO:0003697">
    <property type="term" value="F:single-stranded DNA binding"/>
    <property type="evidence" value="ECO:0007669"/>
    <property type="project" value="TreeGrafter"/>
</dbReference>
<dbReference type="Pfam" id="PF17855">
    <property type="entry name" value="MCM_lid"/>
    <property type="match status" value="1"/>
</dbReference>
<dbReference type="EC" id="3.6.4.12" evidence="7"/>
<evidence type="ECO:0000256" key="8">
    <source>
        <dbReference type="SAM" id="MobiDB-lite"/>
    </source>
</evidence>
<keyword evidence="7" id="KW-0347">Helicase</keyword>
<dbReference type="PRINTS" id="PR01660">
    <property type="entry name" value="MCMPROTEIN4"/>
</dbReference>
<keyword evidence="4 6" id="KW-0067">ATP-binding</keyword>
<dbReference type="GO" id="GO:0016787">
    <property type="term" value="F:hydrolase activity"/>
    <property type="evidence" value="ECO:0007669"/>
    <property type="project" value="UniProtKB-KW"/>
</dbReference>
<keyword evidence="2 7" id="KW-0235">DNA replication</keyword>
<dbReference type="EMBL" id="HBHB01001264">
    <property type="protein sequence ID" value="CAD9649238.1"/>
    <property type="molecule type" value="Transcribed_RNA"/>
</dbReference>
<dbReference type="AlphaFoldDB" id="A0A7S2VUC0"/>
<comment type="function">
    <text evidence="7">Acts as component of the MCM2-7 complex (MCM complex) which is the replicative helicase essential for 'once per cell cycle' DNA replication initiation and elongation in eukaryotic cells. The active ATPase sites in the MCM2-7 ring are formed through the interaction surfaces of two neighboring subunits such that a critical structure of a conserved arginine finger motif is provided in trans relative to the ATP-binding site of the Walker A box of the adjacent subunit. The six ATPase active sites, however, are likely to contribute differentially to the complex helicase activity.</text>
</comment>
<keyword evidence="5 6" id="KW-0238">DNA-binding</keyword>
<dbReference type="InterPro" id="IPR027417">
    <property type="entry name" value="P-loop_NTPase"/>
</dbReference>
<dbReference type="InterPro" id="IPR018525">
    <property type="entry name" value="MCM_CS"/>
</dbReference>
<dbReference type="PANTHER" id="PTHR11630">
    <property type="entry name" value="DNA REPLICATION LICENSING FACTOR MCM FAMILY MEMBER"/>
    <property type="match status" value="1"/>
</dbReference>
<feature type="region of interest" description="Disordered" evidence="8">
    <location>
        <begin position="43"/>
        <end position="62"/>
    </location>
</feature>
<gene>
    <name evidence="10" type="ORF">LABB0372_LOCUS600</name>
</gene>
<comment type="subunit">
    <text evidence="7">Component of the MCM2-7 complex.</text>
</comment>
<sequence length="853" mass="92591">MADLSPLSTLRREQQGAPPDARPAGLVRGGLGDATAIRRPQVAHPADSLDGDNIPPNTNMDQYLTGNLDEAQIKLLFTDFIKTFGGGATGDTNTTSALGDMDLDNIGGAAQVSKYIKELRRVVEGAGDTGRASGTSFPIDLSNMKEFDADLTMAVIQEPANAIVFMDEVLEVIVLEEFPEIGAQGAAEMQLRVSLCHHPNVRCMRDLNPSDVECLVAIKGVIIRASHVIPDMQVAVFRCMGRVTANQAVHVCGNEEAVRLSGGEVQEPLQCSACSQKFTFQLVHGKCSFGNKQLLKIQETPESIPEGETPHTVMSYVYDEWVDAAKPGDRVEVTGIFKASGVRVLAKARNLKAVYRTYIDLNHVGKECLNQFQLMDEALEGSGSRSVTRDDYMASEGSGGATELSRSRAIARFSPELVEKLKAIGADPNVYSKLVKSVAPNIWEHEDVKKGLLCQLFSGTAKQLGHRDSRAEIHILLCGDPSTAKSQLLQYVNRIAPRGVFTCGRGTSAAGLTATVTRDSETREFVLESGAIVLSDRGICCIDEFDKMDDGARVILHEVMEQQTVSIAKAGIVCSVNARTAILASANPIASKYDIRRSVVENINLPPTLLSRFDLIYLILDNNNEDVDRQLATHLCSLYAPLDIRQTGRQIRPIPREMLAQYISYARSTCCPILTEPAGQELASTYLNFRRRGADGSGKSLSATPRQLESLIRLSEALARMQLSDAVTVNHVKEAARLIQVATYNAIVDPLTGRIDFEQLNRGVSESARERSEVLEKNITELLSAEAGGMEKEALVKMVESQLFGSDGGASSSGVFAGFGRDQLNKEIEGCVRSLEMMGAIAKVHGGRYVCHS</sequence>
<accession>A0A7S2VUC0</accession>
<evidence type="ECO:0000256" key="5">
    <source>
        <dbReference type="ARBA" id="ARBA00023125"/>
    </source>
</evidence>
<dbReference type="GO" id="GO:0005634">
    <property type="term" value="C:nucleus"/>
    <property type="evidence" value="ECO:0007669"/>
    <property type="project" value="TreeGrafter"/>
</dbReference>
<dbReference type="PRINTS" id="PR01657">
    <property type="entry name" value="MCMFAMILY"/>
</dbReference>
<dbReference type="Gene3D" id="2.40.50.140">
    <property type="entry name" value="Nucleic acid-binding proteins"/>
    <property type="match status" value="1"/>
</dbReference>
<dbReference type="SUPFAM" id="SSF52540">
    <property type="entry name" value="P-loop containing nucleoside triphosphate hydrolases"/>
    <property type="match status" value="1"/>
</dbReference>
<dbReference type="PROSITE" id="PS50051">
    <property type="entry name" value="MCM_2"/>
    <property type="match status" value="1"/>
</dbReference>
<dbReference type="Pfam" id="PF00493">
    <property type="entry name" value="MCM"/>
    <property type="match status" value="1"/>
</dbReference>
<dbReference type="InterPro" id="IPR012340">
    <property type="entry name" value="NA-bd_OB-fold"/>
</dbReference>
<feature type="region of interest" description="Disordered" evidence="8">
    <location>
        <begin position="1"/>
        <end position="29"/>
    </location>
</feature>
<dbReference type="PANTHER" id="PTHR11630:SF66">
    <property type="entry name" value="DNA REPLICATION LICENSING FACTOR MCM4"/>
    <property type="match status" value="1"/>
</dbReference>
<dbReference type="Gene3D" id="2.20.28.10">
    <property type="match status" value="1"/>
</dbReference>
<dbReference type="GO" id="GO:0042555">
    <property type="term" value="C:MCM complex"/>
    <property type="evidence" value="ECO:0007669"/>
    <property type="project" value="UniProtKB-UniRule"/>
</dbReference>
<dbReference type="InterPro" id="IPR033762">
    <property type="entry name" value="MCM_OB"/>
</dbReference>
<dbReference type="Gene3D" id="3.40.50.300">
    <property type="entry name" value="P-loop containing nucleotide triphosphate hydrolases"/>
    <property type="match status" value="1"/>
</dbReference>
<evidence type="ECO:0000256" key="4">
    <source>
        <dbReference type="ARBA" id="ARBA00022840"/>
    </source>
</evidence>
<dbReference type="Gene3D" id="3.30.1640.10">
    <property type="entry name" value="mini-chromosome maintenance (MCM) complex, chain A, domain 1"/>
    <property type="match status" value="1"/>
</dbReference>
<evidence type="ECO:0000256" key="6">
    <source>
        <dbReference type="RuleBase" id="RU004070"/>
    </source>
</evidence>
<reference evidence="10" key="1">
    <citation type="submission" date="2021-01" db="EMBL/GenBank/DDBJ databases">
        <authorList>
            <person name="Corre E."/>
            <person name="Pelletier E."/>
            <person name="Niang G."/>
            <person name="Scheremetjew M."/>
            <person name="Finn R."/>
            <person name="Kale V."/>
            <person name="Holt S."/>
            <person name="Cochrane G."/>
            <person name="Meng A."/>
            <person name="Brown T."/>
            <person name="Cohen L."/>
        </authorList>
    </citation>
    <scope>NUCLEOTIDE SEQUENCE</scope>
    <source>
        <strain evidence="10">Grappler Inlet BC</strain>
    </source>
</reference>
<evidence type="ECO:0000313" key="10">
    <source>
        <dbReference type="EMBL" id="CAD9649238.1"/>
    </source>
</evidence>
<dbReference type="PROSITE" id="PS00847">
    <property type="entry name" value="MCM_1"/>
    <property type="match status" value="1"/>
</dbReference>
<evidence type="ECO:0000256" key="3">
    <source>
        <dbReference type="ARBA" id="ARBA00022741"/>
    </source>
</evidence>
<proteinExistence type="inferred from homology"/>
<comment type="similarity">
    <text evidence="1 6">Belongs to the MCM family.</text>
</comment>
<dbReference type="FunFam" id="3.40.50.300:FF:000501">
    <property type="entry name" value="DNA replication licensing factor MCM7"/>
    <property type="match status" value="1"/>
</dbReference>
<dbReference type="GO" id="GO:1902975">
    <property type="term" value="P:mitotic DNA replication initiation"/>
    <property type="evidence" value="ECO:0007669"/>
    <property type="project" value="TreeGrafter"/>
</dbReference>
<evidence type="ECO:0000256" key="1">
    <source>
        <dbReference type="ARBA" id="ARBA00008010"/>
    </source>
</evidence>
<protein>
    <recommendedName>
        <fullName evidence="7">DNA replication licensing factor MCM4</fullName>
        <ecNumber evidence="7">3.6.4.12</ecNumber>
    </recommendedName>
</protein>
<dbReference type="InterPro" id="IPR008047">
    <property type="entry name" value="MCM_4"/>
</dbReference>
<comment type="catalytic activity">
    <reaction evidence="7">
        <text>ATP + H2O = ADP + phosphate + H(+)</text>
        <dbReference type="Rhea" id="RHEA:13065"/>
        <dbReference type="ChEBI" id="CHEBI:15377"/>
        <dbReference type="ChEBI" id="CHEBI:15378"/>
        <dbReference type="ChEBI" id="CHEBI:30616"/>
        <dbReference type="ChEBI" id="CHEBI:43474"/>
        <dbReference type="ChEBI" id="CHEBI:456216"/>
        <dbReference type="EC" id="3.6.4.12"/>
    </reaction>
</comment>
<dbReference type="GO" id="GO:0017116">
    <property type="term" value="F:single-stranded DNA helicase activity"/>
    <property type="evidence" value="ECO:0007669"/>
    <property type="project" value="TreeGrafter"/>
</dbReference>
<keyword evidence="3 6" id="KW-0547">Nucleotide-binding</keyword>
<feature type="domain" description="MCM C-terminal AAA(+) ATPase" evidence="9">
    <location>
        <begin position="430"/>
        <end position="635"/>
    </location>
</feature>